<sequence length="232" mass="25878">MSDSAILTAAPLFDSISPEDLASMLSCLDARRRDFQREEIIFPEGESIAHIGLVLAGAVHIVKEDYWGRRTLMASIGPGECFGEAYACSPASPFPFTAVAAESASILFLNIHRVLTTCSSACQFHARLIRNLLTVLADSNQRLARKIECTSPRTIREKLLSYLSSQARRSRSSAFTLPFSRGQLAEYLAVDRSAMTVELYKLKDEGIIWFEKRKFRLLSPDFKSQDSPRPPV</sequence>
<dbReference type="CDD" id="cd00038">
    <property type="entry name" value="CAP_ED"/>
    <property type="match status" value="1"/>
</dbReference>
<reference evidence="6" key="1">
    <citation type="journal article" date="2021" name="PeerJ">
        <title>Extensive microbial diversity within the chicken gut microbiome revealed by metagenomics and culture.</title>
        <authorList>
            <person name="Gilroy R."/>
            <person name="Ravi A."/>
            <person name="Getino M."/>
            <person name="Pursley I."/>
            <person name="Horton D.L."/>
            <person name="Alikhan N.F."/>
            <person name="Baker D."/>
            <person name="Gharbi K."/>
            <person name="Hall N."/>
            <person name="Watson M."/>
            <person name="Adriaenssens E.M."/>
            <person name="Foster-Nyarko E."/>
            <person name="Jarju S."/>
            <person name="Secka A."/>
            <person name="Antonio M."/>
            <person name="Oren A."/>
            <person name="Chaudhuri R.R."/>
            <person name="La Ragione R."/>
            <person name="Hildebrand F."/>
            <person name="Pallen M.J."/>
        </authorList>
    </citation>
    <scope>NUCLEOTIDE SEQUENCE</scope>
    <source>
        <strain evidence="6">ChiGjej4B4-12881</strain>
    </source>
</reference>
<dbReference type="PROSITE" id="PS51063">
    <property type="entry name" value="HTH_CRP_2"/>
    <property type="match status" value="1"/>
</dbReference>
<dbReference type="Proteomes" id="UP000886780">
    <property type="component" value="Unassembled WGS sequence"/>
</dbReference>
<gene>
    <name evidence="6" type="ORF">IAA28_00970</name>
</gene>
<dbReference type="InterPro" id="IPR050397">
    <property type="entry name" value="Env_Response_Regulators"/>
</dbReference>
<feature type="domain" description="Cyclic nucleotide-binding" evidence="4">
    <location>
        <begin position="12"/>
        <end position="110"/>
    </location>
</feature>
<feature type="domain" description="HTH crp-type" evidence="5">
    <location>
        <begin position="153"/>
        <end position="221"/>
    </location>
</feature>
<name>A0A9D1W384_9FIRM</name>
<dbReference type="GO" id="GO:0003700">
    <property type="term" value="F:DNA-binding transcription factor activity"/>
    <property type="evidence" value="ECO:0007669"/>
    <property type="project" value="TreeGrafter"/>
</dbReference>
<evidence type="ECO:0000313" key="6">
    <source>
        <dbReference type="EMBL" id="HIX51358.1"/>
    </source>
</evidence>
<evidence type="ECO:0000259" key="5">
    <source>
        <dbReference type="PROSITE" id="PS51063"/>
    </source>
</evidence>
<comment type="caution">
    <text evidence="6">The sequence shown here is derived from an EMBL/GenBank/DDBJ whole genome shotgun (WGS) entry which is preliminary data.</text>
</comment>
<dbReference type="PROSITE" id="PS50042">
    <property type="entry name" value="CNMP_BINDING_3"/>
    <property type="match status" value="1"/>
</dbReference>
<dbReference type="SUPFAM" id="SSF51206">
    <property type="entry name" value="cAMP-binding domain-like"/>
    <property type="match status" value="1"/>
</dbReference>
<dbReference type="GO" id="GO:0003677">
    <property type="term" value="F:DNA binding"/>
    <property type="evidence" value="ECO:0007669"/>
    <property type="project" value="UniProtKB-KW"/>
</dbReference>
<dbReference type="PANTHER" id="PTHR24567">
    <property type="entry name" value="CRP FAMILY TRANSCRIPTIONAL REGULATORY PROTEIN"/>
    <property type="match status" value="1"/>
</dbReference>
<dbReference type="Pfam" id="PF00027">
    <property type="entry name" value="cNMP_binding"/>
    <property type="match status" value="1"/>
</dbReference>
<accession>A0A9D1W384</accession>
<reference evidence="6" key="2">
    <citation type="submission" date="2021-04" db="EMBL/GenBank/DDBJ databases">
        <authorList>
            <person name="Gilroy R."/>
        </authorList>
    </citation>
    <scope>NUCLEOTIDE SEQUENCE</scope>
    <source>
        <strain evidence="6">ChiGjej4B4-12881</strain>
    </source>
</reference>
<dbReference type="InterPro" id="IPR012318">
    <property type="entry name" value="HTH_CRP"/>
</dbReference>
<dbReference type="Gene3D" id="2.60.120.10">
    <property type="entry name" value="Jelly Rolls"/>
    <property type="match status" value="1"/>
</dbReference>
<keyword evidence="2" id="KW-0238">DNA-binding</keyword>
<proteinExistence type="predicted"/>
<dbReference type="SMART" id="SM00100">
    <property type="entry name" value="cNMP"/>
    <property type="match status" value="1"/>
</dbReference>
<evidence type="ECO:0000256" key="3">
    <source>
        <dbReference type="ARBA" id="ARBA00023163"/>
    </source>
</evidence>
<protein>
    <submittedName>
        <fullName evidence="6">Crp/Fnr family transcriptional regulator</fullName>
    </submittedName>
</protein>
<dbReference type="InterPro" id="IPR000595">
    <property type="entry name" value="cNMP-bd_dom"/>
</dbReference>
<dbReference type="PANTHER" id="PTHR24567:SF58">
    <property type="entry name" value="CYCLIC AMP-BINDING REGULATORY PROTEIN"/>
    <property type="match status" value="1"/>
</dbReference>
<dbReference type="EMBL" id="DXEU01000020">
    <property type="protein sequence ID" value="HIX51358.1"/>
    <property type="molecule type" value="Genomic_DNA"/>
</dbReference>
<evidence type="ECO:0000256" key="2">
    <source>
        <dbReference type="ARBA" id="ARBA00023125"/>
    </source>
</evidence>
<keyword evidence="1" id="KW-0805">Transcription regulation</keyword>
<dbReference type="Pfam" id="PF13545">
    <property type="entry name" value="HTH_Crp_2"/>
    <property type="match status" value="1"/>
</dbReference>
<evidence type="ECO:0000256" key="1">
    <source>
        <dbReference type="ARBA" id="ARBA00023015"/>
    </source>
</evidence>
<dbReference type="InterPro" id="IPR018490">
    <property type="entry name" value="cNMP-bd_dom_sf"/>
</dbReference>
<dbReference type="GO" id="GO:0005829">
    <property type="term" value="C:cytosol"/>
    <property type="evidence" value="ECO:0007669"/>
    <property type="project" value="TreeGrafter"/>
</dbReference>
<dbReference type="InterPro" id="IPR014710">
    <property type="entry name" value="RmlC-like_jellyroll"/>
</dbReference>
<organism evidence="6 7">
    <name type="scientific">Candidatus Lachnoclostridium stercoripullorum</name>
    <dbReference type="NCBI Taxonomy" id="2838635"/>
    <lineage>
        <taxon>Bacteria</taxon>
        <taxon>Bacillati</taxon>
        <taxon>Bacillota</taxon>
        <taxon>Clostridia</taxon>
        <taxon>Lachnospirales</taxon>
        <taxon>Lachnospiraceae</taxon>
    </lineage>
</organism>
<dbReference type="InterPro" id="IPR036390">
    <property type="entry name" value="WH_DNA-bd_sf"/>
</dbReference>
<evidence type="ECO:0000313" key="7">
    <source>
        <dbReference type="Proteomes" id="UP000886780"/>
    </source>
</evidence>
<dbReference type="AlphaFoldDB" id="A0A9D1W384"/>
<evidence type="ECO:0000259" key="4">
    <source>
        <dbReference type="PROSITE" id="PS50042"/>
    </source>
</evidence>
<dbReference type="SUPFAM" id="SSF46785">
    <property type="entry name" value="Winged helix' DNA-binding domain"/>
    <property type="match status" value="1"/>
</dbReference>
<keyword evidence="3" id="KW-0804">Transcription</keyword>